<dbReference type="InterPro" id="IPR014756">
    <property type="entry name" value="Ig_E-set"/>
</dbReference>
<feature type="domain" description="Chitin-binding type-4" evidence="2">
    <location>
        <begin position="31"/>
        <end position="168"/>
    </location>
</feature>
<dbReference type="CDD" id="cd21177">
    <property type="entry name" value="LPMO_AA10"/>
    <property type="match status" value="1"/>
</dbReference>
<reference evidence="3 4" key="1">
    <citation type="journal article" date="2019" name="ACS Chem. Biol.">
        <title>Identification and Mobilization of a Cryptic Antibiotic Biosynthesis Gene Locus from a Human-Pathogenic Nocardia Isolate.</title>
        <authorList>
            <person name="Herisse M."/>
            <person name="Ishida K."/>
            <person name="Porter J.L."/>
            <person name="Howden B."/>
            <person name="Hertweck C."/>
            <person name="Stinear T.P."/>
            <person name="Pidot S.J."/>
        </authorList>
    </citation>
    <scope>NUCLEOTIDE SEQUENCE [LARGE SCALE GENOMIC DNA]</scope>
    <source>
        <strain evidence="3 4">AUSMDU00012717</strain>
    </source>
</reference>
<sequence length="181" mass="19798">MFRHRILSLVGAVGIAPFIVAILPAATASAHGYISSPASRQAQCARDQLPCGPIKWEPQSVEGPKGQLNCSAGDPRWADLDDDSKPWQVYQTGNSITFTWTFTARHRTLNWEYWIGDTRVAVEDGNDSQPPETVTHTVDLGNFTGRQKLIGIWNIADTANAFYSCVDLNITGSSAAHLRAN</sequence>
<evidence type="ECO:0000259" key="2">
    <source>
        <dbReference type="Pfam" id="PF03067"/>
    </source>
</evidence>
<protein>
    <submittedName>
        <fullName evidence="3">Chitin-binding protein</fullName>
    </submittedName>
</protein>
<dbReference type="KEGG" id="nah:F5544_13925"/>
<dbReference type="Gene3D" id="2.70.50.50">
    <property type="entry name" value="chitin-binding protein cbp21"/>
    <property type="match status" value="1"/>
</dbReference>
<keyword evidence="1" id="KW-0732">Signal</keyword>
<dbReference type="InterPro" id="IPR004302">
    <property type="entry name" value="Cellulose/chitin-bd_N"/>
</dbReference>
<evidence type="ECO:0000256" key="1">
    <source>
        <dbReference type="ARBA" id="ARBA00022729"/>
    </source>
</evidence>
<name>A0A6G9YBT8_9NOCA</name>
<dbReference type="SUPFAM" id="SSF81296">
    <property type="entry name" value="E set domains"/>
    <property type="match status" value="1"/>
</dbReference>
<dbReference type="RefSeq" id="WP_167473615.1">
    <property type="nucleotide sequence ID" value="NZ_CP046172.1"/>
</dbReference>
<dbReference type="AlphaFoldDB" id="A0A6G9YBT8"/>
<keyword evidence="4" id="KW-1185">Reference proteome</keyword>
<organism evidence="3 4">
    <name type="scientific">Nocardia arthritidis</name>
    <dbReference type="NCBI Taxonomy" id="228602"/>
    <lineage>
        <taxon>Bacteria</taxon>
        <taxon>Bacillati</taxon>
        <taxon>Actinomycetota</taxon>
        <taxon>Actinomycetes</taxon>
        <taxon>Mycobacteriales</taxon>
        <taxon>Nocardiaceae</taxon>
        <taxon>Nocardia</taxon>
    </lineage>
</organism>
<gene>
    <name evidence="3" type="ORF">F5544_13925</name>
</gene>
<dbReference type="Pfam" id="PF03067">
    <property type="entry name" value="LPMO_10"/>
    <property type="match status" value="1"/>
</dbReference>
<accession>A0A6G9YBT8</accession>
<evidence type="ECO:0000313" key="4">
    <source>
        <dbReference type="Proteomes" id="UP000503540"/>
    </source>
</evidence>
<evidence type="ECO:0000313" key="3">
    <source>
        <dbReference type="EMBL" id="QIS10672.1"/>
    </source>
</evidence>
<dbReference type="InterPro" id="IPR051024">
    <property type="entry name" value="GlcNAc_Chitin_IntDeg"/>
</dbReference>
<proteinExistence type="predicted"/>
<dbReference type="Proteomes" id="UP000503540">
    <property type="component" value="Chromosome"/>
</dbReference>
<dbReference type="PANTHER" id="PTHR34823:SF1">
    <property type="entry name" value="CHITIN-BINDING TYPE-4 DOMAIN-CONTAINING PROTEIN"/>
    <property type="match status" value="1"/>
</dbReference>
<dbReference type="EMBL" id="CP046172">
    <property type="protein sequence ID" value="QIS10672.1"/>
    <property type="molecule type" value="Genomic_DNA"/>
</dbReference>
<dbReference type="PANTHER" id="PTHR34823">
    <property type="entry name" value="GLCNAC-BINDING PROTEIN A"/>
    <property type="match status" value="1"/>
</dbReference>